<protein>
    <submittedName>
        <fullName evidence="1">Uncharacterized protein</fullName>
    </submittedName>
</protein>
<evidence type="ECO:0000313" key="1">
    <source>
        <dbReference type="EMBL" id="SDF03214.1"/>
    </source>
</evidence>
<reference evidence="1 2" key="1">
    <citation type="submission" date="2016-10" db="EMBL/GenBank/DDBJ databases">
        <authorList>
            <person name="de Groot N.N."/>
        </authorList>
    </citation>
    <scope>NUCLEOTIDE SEQUENCE [LARGE SCALE GENOMIC DNA]</scope>
    <source>
        <strain evidence="1 2">DSM 28129</strain>
    </source>
</reference>
<organism evidence="1 2">
    <name type="scientific">Fontibacillus panacisegetis</name>
    <dbReference type="NCBI Taxonomy" id="670482"/>
    <lineage>
        <taxon>Bacteria</taxon>
        <taxon>Bacillati</taxon>
        <taxon>Bacillota</taxon>
        <taxon>Bacilli</taxon>
        <taxon>Bacillales</taxon>
        <taxon>Paenibacillaceae</taxon>
        <taxon>Fontibacillus</taxon>
    </lineage>
</organism>
<sequence>MKRTVWRALDDAAIQSELLSIAILHVKLALEHSNKNTLPCRKEVIRAEILRLRMERDRILERKA</sequence>
<accession>A0A1G7HSI2</accession>
<dbReference type="AlphaFoldDB" id="A0A1G7HSI2"/>
<dbReference type="EMBL" id="FNBG01000005">
    <property type="protein sequence ID" value="SDF03214.1"/>
    <property type="molecule type" value="Genomic_DNA"/>
</dbReference>
<gene>
    <name evidence="1" type="ORF">SAMN04488542_10514</name>
</gene>
<dbReference type="Proteomes" id="UP000198972">
    <property type="component" value="Unassembled WGS sequence"/>
</dbReference>
<evidence type="ECO:0000313" key="2">
    <source>
        <dbReference type="Proteomes" id="UP000198972"/>
    </source>
</evidence>
<keyword evidence="2" id="KW-1185">Reference proteome</keyword>
<dbReference type="OrthoDB" id="2663794at2"/>
<dbReference type="RefSeq" id="WP_091227634.1">
    <property type="nucleotide sequence ID" value="NZ_FNBG01000005.1"/>
</dbReference>
<dbReference type="STRING" id="670482.SAMN04488542_10514"/>
<proteinExistence type="predicted"/>
<name>A0A1G7HSI2_9BACL</name>